<accession>A0A0T9QYL5</accession>
<dbReference type="EMBL" id="CQAZ01000043">
    <property type="protein sequence ID" value="CNI35827.1"/>
    <property type="molecule type" value="Genomic_DNA"/>
</dbReference>
<evidence type="ECO:0000313" key="2">
    <source>
        <dbReference type="EMBL" id="CNI35827.1"/>
    </source>
</evidence>
<reference evidence="3" key="1">
    <citation type="submission" date="2015-03" db="EMBL/GenBank/DDBJ databases">
        <authorList>
            <consortium name="Pathogen Informatics"/>
        </authorList>
    </citation>
    <scope>NUCLEOTIDE SEQUENCE [LARGE SCALE GENOMIC DNA]</scope>
    <source>
        <strain evidence="3">A125KOH2</strain>
    </source>
</reference>
<evidence type="ECO:0000313" key="3">
    <source>
        <dbReference type="Proteomes" id="UP000045840"/>
    </source>
</evidence>
<feature type="region of interest" description="Disordered" evidence="1">
    <location>
        <begin position="1"/>
        <end position="21"/>
    </location>
</feature>
<evidence type="ECO:0000256" key="1">
    <source>
        <dbReference type="SAM" id="MobiDB-lite"/>
    </source>
</evidence>
<gene>
    <name evidence="2" type="ORF">ERS008529_03788</name>
</gene>
<dbReference type="RefSeq" id="WP_049614665.1">
    <property type="nucleotide sequence ID" value="NZ_CQAZ01000043.1"/>
</dbReference>
<dbReference type="Proteomes" id="UP000045840">
    <property type="component" value="Unassembled WGS sequence"/>
</dbReference>
<proteinExistence type="predicted"/>
<organism evidence="2 3">
    <name type="scientific">Yersinia pekkanenii</name>
    <dbReference type="NCBI Taxonomy" id="1288385"/>
    <lineage>
        <taxon>Bacteria</taxon>
        <taxon>Pseudomonadati</taxon>
        <taxon>Pseudomonadota</taxon>
        <taxon>Gammaproteobacteria</taxon>
        <taxon>Enterobacterales</taxon>
        <taxon>Yersiniaceae</taxon>
        <taxon>Yersinia</taxon>
    </lineage>
</organism>
<name>A0A0T9QYL5_9GAMM</name>
<protein>
    <submittedName>
        <fullName evidence="2">Tail fiber repeat 2-containing protein</fullName>
    </submittedName>
</protein>
<sequence>MKNIMPPIDTPDKSFHDGNPATGEQGTIVSALWLNNVQRGVISTQQEMASVLSQAGIDIDEAKQNQLLTAIQELISTGNDGYLKAASYLGEIKALGAGAVAQAITNLGLTDTATAAAGAMQKNQNLNDVANKAVALTNLGALPANGTAVAATKLATARLIAGKSFNGTADISIGASDVGALPLTGGALSGALTVNGTHDAPLGANGFRSCILTPGNGGFTNPAGVGIGLHSNGSIYLWNDVSGGYAMSVSSTAIGTSRPLNVGGTVTPTDYSNFDARFSKFAAGQAWTNVLSSRSSGAWYTNNTGKPIMIAVTTEYGPNAALNCQTGSAGTIVSPRGGGSEYIQHSATFIVMPNDTYRVDASGNIGIWKELR</sequence>
<dbReference type="AlphaFoldDB" id="A0A0T9QYL5"/>